<proteinExistence type="predicted"/>
<evidence type="ECO:0000256" key="1">
    <source>
        <dbReference type="SAM" id="Phobius"/>
    </source>
</evidence>
<keyword evidence="3" id="KW-1185">Reference proteome</keyword>
<gene>
    <name evidence="2" type="ORF">BLL52_3098</name>
</gene>
<sequence length="44" mass="4590">MPLALIDKGPVAIKSIVSRPLLPIGAMLLAGSLSALAQKNHQRV</sequence>
<dbReference type="AlphaFoldDB" id="A0A1Q8YC73"/>
<keyword evidence="1" id="KW-0812">Transmembrane</keyword>
<organism evidence="2 3">
    <name type="scientific">Rhodoferax antarcticus ANT.BR</name>
    <dbReference type="NCBI Taxonomy" id="1111071"/>
    <lineage>
        <taxon>Bacteria</taxon>
        <taxon>Pseudomonadati</taxon>
        <taxon>Pseudomonadota</taxon>
        <taxon>Betaproteobacteria</taxon>
        <taxon>Burkholderiales</taxon>
        <taxon>Comamonadaceae</taxon>
        <taxon>Rhodoferax</taxon>
    </lineage>
</organism>
<comment type="caution">
    <text evidence="2">The sequence shown here is derived from an EMBL/GenBank/DDBJ whole genome shotgun (WGS) entry which is preliminary data.</text>
</comment>
<name>A0A1Q8YC73_9BURK</name>
<protein>
    <submittedName>
        <fullName evidence="2">Uncharacterized protein</fullName>
    </submittedName>
</protein>
<evidence type="ECO:0000313" key="2">
    <source>
        <dbReference type="EMBL" id="OLP05646.1"/>
    </source>
</evidence>
<reference evidence="2 3" key="1">
    <citation type="submission" date="2017-01" db="EMBL/GenBank/DDBJ databases">
        <title>Genome sequence of Rhodoferax antarcticus ANT.BR, a psychrophilic purple nonsulfur bacterium from an Antarctic microbial mat.</title>
        <authorList>
            <person name="Baker J."/>
            <person name="Riester C."/>
            <person name="Skinner B."/>
            <person name="Newell A."/>
            <person name="Swingley W."/>
            <person name="Madigan M."/>
            <person name="Jung D."/>
            <person name="Asao M."/>
            <person name="Chen M."/>
            <person name="Loughlin P."/>
            <person name="Pan H."/>
            <person name="Lin S."/>
            <person name="Li N."/>
            <person name="Shaw J."/>
            <person name="Prado M."/>
            <person name="Sherman C."/>
            <person name="Li X."/>
            <person name="Tang J."/>
            <person name="Blankenship R."/>
            <person name="Zhao T."/>
            <person name="Touchman J."/>
            <person name="Sattley M."/>
        </authorList>
    </citation>
    <scope>NUCLEOTIDE SEQUENCE [LARGE SCALE GENOMIC DNA]</scope>
    <source>
        <strain evidence="2 3">ANT.BR</strain>
    </source>
</reference>
<dbReference type="Proteomes" id="UP000185911">
    <property type="component" value="Unassembled WGS sequence"/>
</dbReference>
<evidence type="ECO:0000313" key="3">
    <source>
        <dbReference type="Proteomes" id="UP000185911"/>
    </source>
</evidence>
<feature type="transmembrane region" description="Helical" evidence="1">
    <location>
        <begin position="20"/>
        <end position="37"/>
    </location>
</feature>
<keyword evidence="1" id="KW-1133">Transmembrane helix</keyword>
<keyword evidence="1" id="KW-0472">Membrane</keyword>
<dbReference type="EMBL" id="MSYM01000015">
    <property type="protein sequence ID" value="OLP05646.1"/>
    <property type="molecule type" value="Genomic_DNA"/>
</dbReference>
<accession>A0A1Q8YC73</accession>